<protein>
    <submittedName>
        <fullName evidence="4">Uncharacterized protein</fullName>
    </submittedName>
</protein>
<dbReference type="AlphaFoldDB" id="A0A251TN06"/>
<organism evidence="4 5">
    <name type="scientific">Helianthus annuus</name>
    <name type="common">Common sunflower</name>
    <dbReference type="NCBI Taxonomy" id="4232"/>
    <lineage>
        <taxon>Eukaryota</taxon>
        <taxon>Viridiplantae</taxon>
        <taxon>Streptophyta</taxon>
        <taxon>Embryophyta</taxon>
        <taxon>Tracheophyta</taxon>
        <taxon>Spermatophyta</taxon>
        <taxon>Magnoliopsida</taxon>
        <taxon>eudicotyledons</taxon>
        <taxon>Gunneridae</taxon>
        <taxon>Pentapetalae</taxon>
        <taxon>asterids</taxon>
        <taxon>campanulids</taxon>
        <taxon>Asterales</taxon>
        <taxon>Asteraceae</taxon>
        <taxon>Asteroideae</taxon>
        <taxon>Heliantheae alliance</taxon>
        <taxon>Heliantheae</taxon>
        <taxon>Helianthus</taxon>
    </lineage>
</organism>
<name>A0A251TN06_HELAN</name>
<accession>A0A251TN06</accession>
<dbReference type="EMBL" id="CM007899">
    <property type="protein sequence ID" value="OTG12284.1"/>
    <property type="molecule type" value="Genomic_DNA"/>
</dbReference>
<dbReference type="EMBL" id="MNCJ02000326">
    <property type="protein sequence ID" value="KAF5782831.1"/>
    <property type="molecule type" value="Genomic_DNA"/>
</dbReference>
<evidence type="ECO:0000256" key="2">
    <source>
        <dbReference type="SAM" id="Phobius"/>
    </source>
</evidence>
<feature type="transmembrane region" description="Helical" evidence="2">
    <location>
        <begin position="244"/>
        <end position="263"/>
    </location>
</feature>
<evidence type="ECO:0000256" key="1">
    <source>
        <dbReference type="SAM" id="MobiDB-lite"/>
    </source>
</evidence>
<feature type="compositionally biased region" description="Low complexity" evidence="1">
    <location>
        <begin position="348"/>
        <end position="363"/>
    </location>
</feature>
<keyword evidence="5" id="KW-1185">Reference proteome</keyword>
<dbReference type="FunCoup" id="A0A251TN06">
    <property type="interactions" value="3023"/>
</dbReference>
<feature type="region of interest" description="Disordered" evidence="1">
    <location>
        <begin position="341"/>
        <end position="391"/>
    </location>
</feature>
<keyword evidence="2" id="KW-0812">Transmembrane</keyword>
<evidence type="ECO:0000313" key="3">
    <source>
        <dbReference type="EMBL" id="KAF5782831.1"/>
    </source>
</evidence>
<reference evidence="4" key="2">
    <citation type="submission" date="2017-02" db="EMBL/GenBank/DDBJ databases">
        <title>Sunflower complete genome.</title>
        <authorList>
            <person name="Langlade N."/>
            <person name="Munos S."/>
        </authorList>
    </citation>
    <scope>NUCLEOTIDE SEQUENCE [LARGE SCALE GENOMIC DNA]</scope>
    <source>
        <tissue evidence="4">Leaves</tissue>
    </source>
</reference>
<evidence type="ECO:0000313" key="5">
    <source>
        <dbReference type="Proteomes" id="UP000215914"/>
    </source>
</evidence>
<dbReference type="OMA" id="NDNGAYS"/>
<reference evidence="3 5" key="1">
    <citation type="journal article" date="2017" name="Nature">
        <title>The sunflower genome provides insights into oil metabolism, flowering and Asterid evolution.</title>
        <authorList>
            <person name="Badouin H."/>
            <person name="Gouzy J."/>
            <person name="Grassa C.J."/>
            <person name="Murat F."/>
            <person name="Staton S.E."/>
            <person name="Cottret L."/>
            <person name="Lelandais-Briere C."/>
            <person name="Owens G.L."/>
            <person name="Carrere S."/>
            <person name="Mayjonade B."/>
            <person name="Legrand L."/>
            <person name="Gill N."/>
            <person name="Kane N.C."/>
            <person name="Bowers J.E."/>
            <person name="Hubner S."/>
            <person name="Bellec A."/>
            <person name="Berard A."/>
            <person name="Berges H."/>
            <person name="Blanchet N."/>
            <person name="Boniface M.C."/>
            <person name="Brunel D."/>
            <person name="Catrice O."/>
            <person name="Chaidir N."/>
            <person name="Claudel C."/>
            <person name="Donnadieu C."/>
            <person name="Faraut T."/>
            <person name="Fievet G."/>
            <person name="Helmstetter N."/>
            <person name="King M."/>
            <person name="Knapp S.J."/>
            <person name="Lai Z."/>
            <person name="Le Paslier M.C."/>
            <person name="Lippi Y."/>
            <person name="Lorenzon L."/>
            <person name="Mandel J.R."/>
            <person name="Marage G."/>
            <person name="Marchand G."/>
            <person name="Marquand E."/>
            <person name="Bret-Mestries E."/>
            <person name="Morien E."/>
            <person name="Nambeesan S."/>
            <person name="Nguyen T."/>
            <person name="Pegot-Espagnet P."/>
            <person name="Pouilly N."/>
            <person name="Raftis F."/>
            <person name="Sallet E."/>
            <person name="Schiex T."/>
            <person name="Thomas J."/>
            <person name="Vandecasteele C."/>
            <person name="Vares D."/>
            <person name="Vear F."/>
            <person name="Vautrin S."/>
            <person name="Crespi M."/>
            <person name="Mangin B."/>
            <person name="Burke J.M."/>
            <person name="Salse J."/>
            <person name="Munos S."/>
            <person name="Vincourt P."/>
            <person name="Rieseberg L.H."/>
            <person name="Langlade N.B."/>
        </authorList>
    </citation>
    <scope>NUCLEOTIDE SEQUENCE [LARGE SCALE GENOMIC DNA]</scope>
    <source>
        <strain evidence="5">cv. SF193</strain>
        <tissue evidence="3">Leaves</tissue>
    </source>
</reference>
<keyword evidence="2" id="KW-1133">Transmembrane helix</keyword>
<reference evidence="3" key="3">
    <citation type="submission" date="2020-06" db="EMBL/GenBank/DDBJ databases">
        <title>Helianthus annuus Genome sequencing and assembly Release 2.</title>
        <authorList>
            <person name="Gouzy J."/>
            <person name="Langlade N."/>
            <person name="Munos S."/>
        </authorList>
    </citation>
    <scope>NUCLEOTIDE SEQUENCE</scope>
    <source>
        <tissue evidence="3">Leaves</tissue>
    </source>
</reference>
<dbReference type="PANTHER" id="PTHR35483">
    <property type="entry name" value="NUCLEUSENVELOPE PROTEIN"/>
    <property type="match status" value="1"/>
</dbReference>
<gene>
    <name evidence="4" type="ORF">HannXRQ_Chr10g0307981</name>
    <name evidence="3" type="ORF">HanXRQr2_Chr11g0500711</name>
</gene>
<proteinExistence type="predicted"/>
<feature type="compositionally biased region" description="Acidic residues" evidence="1">
    <location>
        <begin position="376"/>
        <end position="391"/>
    </location>
</feature>
<dbReference type="InParanoid" id="A0A251TN06"/>
<dbReference type="Gramene" id="mRNA:HanXRQr2_Chr11g0500711">
    <property type="protein sequence ID" value="mRNA:HanXRQr2_Chr11g0500711"/>
    <property type="gene ID" value="HanXRQr2_Chr11g0500711"/>
</dbReference>
<dbReference type="Proteomes" id="UP000215914">
    <property type="component" value="Chromosome 10"/>
</dbReference>
<evidence type="ECO:0000313" key="4">
    <source>
        <dbReference type="EMBL" id="OTG12284.1"/>
    </source>
</evidence>
<keyword evidence="2" id="KW-0472">Membrane</keyword>
<sequence length="391" mass="44275">MENHVFSFYHSYLVTGSDNSAHRLLPPASKFKVSLRSNLPRNIPFCCSVEPYFNLRHSPNPAGSFEQSVCSYTSLYQAHVLRTINKQVDEMSYLQVTAVRPSLRVPDQYNTLRRSSIQCFAPMNIFNLHNASKPSVGSSKRCTELMKCNVVQKTSASRYQQCMPVCSFGGKGESKNSDEASPWKSIEKAMSSFKKEPSLEDVLRQQMENKDYYDGDPPSGGGGGGGGGFGGTDDEGFAGLWDDILQVTLAILALIVLYMYIIARDQLKLFIRDTVDFLLGKKGPRLRTIMYEFAQFYQKFRVKVPYDPYWLEKAIITTPTWWDSPEKYRRILNIPDRSIKSSKSNLYSDSDGNAASSDNLYGDSDNDDYNDKAYDDDKDDNAYSEDVDDEY</sequence>
<dbReference type="PANTHER" id="PTHR35483:SF1">
    <property type="entry name" value="GLYCINE-RICH PROTEIN-RELATED"/>
    <property type="match status" value="1"/>
</dbReference>